<dbReference type="GO" id="GO:0006565">
    <property type="term" value="P:L-serine catabolic process"/>
    <property type="evidence" value="ECO:0007669"/>
    <property type="project" value="TreeGrafter"/>
</dbReference>
<protein>
    <recommendedName>
        <fullName evidence="5">L-serine deaminase</fullName>
    </recommendedName>
    <alternativeName>
        <fullName evidence="6">L-threonine dehydratase</fullName>
    </alternativeName>
</protein>
<evidence type="ECO:0000256" key="5">
    <source>
        <dbReference type="ARBA" id="ARBA00041766"/>
    </source>
</evidence>
<dbReference type="CDD" id="cd04886">
    <property type="entry name" value="ACT_ThrD-II-like"/>
    <property type="match status" value="1"/>
</dbReference>
<dbReference type="InterPro" id="IPR044561">
    <property type="entry name" value="ACT_ThrD-II-like"/>
</dbReference>
<gene>
    <name evidence="10 11" type="primary">LOC115214097</name>
</gene>
<dbReference type="RefSeq" id="XP_029639010.1">
    <property type="nucleotide sequence ID" value="XM_029783150.2"/>
</dbReference>
<dbReference type="SUPFAM" id="SSF53686">
    <property type="entry name" value="Tryptophan synthase beta subunit-like PLP-dependent enzymes"/>
    <property type="match status" value="1"/>
</dbReference>
<dbReference type="RefSeq" id="XP_036360696.1">
    <property type="nucleotide sequence ID" value="XM_036504803.1"/>
</dbReference>
<organism evidence="9 10">
    <name type="scientific">Octopus sinensis</name>
    <name type="common">East Asian common octopus</name>
    <dbReference type="NCBI Taxonomy" id="2607531"/>
    <lineage>
        <taxon>Eukaryota</taxon>
        <taxon>Metazoa</taxon>
        <taxon>Spiralia</taxon>
        <taxon>Lophotrochozoa</taxon>
        <taxon>Mollusca</taxon>
        <taxon>Cephalopoda</taxon>
        <taxon>Coleoidea</taxon>
        <taxon>Octopodiformes</taxon>
        <taxon>Octopoda</taxon>
        <taxon>Incirrata</taxon>
        <taxon>Octopodidae</taxon>
        <taxon>Octopus</taxon>
    </lineage>
</organism>
<dbReference type="GO" id="GO:0004794">
    <property type="term" value="F:threonine deaminase activity"/>
    <property type="evidence" value="ECO:0007669"/>
    <property type="project" value="TreeGrafter"/>
</dbReference>
<dbReference type="InterPro" id="IPR036052">
    <property type="entry name" value="TrpB-like_PALP_sf"/>
</dbReference>
<keyword evidence="4" id="KW-0456">Lyase</keyword>
<evidence type="ECO:0000256" key="3">
    <source>
        <dbReference type="ARBA" id="ARBA00022898"/>
    </source>
</evidence>
<evidence type="ECO:0000256" key="1">
    <source>
        <dbReference type="ARBA" id="ARBA00001933"/>
    </source>
</evidence>
<feature type="domain" description="Tryptophan synthase beta chain-like PALP" evidence="8">
    <location>
        <begin position="71"/>
        <end position="357"/>
    </location>
</feature>
<keyword evidence="9" id="KW-1185">Reference proteome</keyword>
<dbReference type="InterPro" id="IPR050147">
    <property type="entry name" value="Ser/Thr_Dehydratase"/>
</dbReference>
<reference evidence="10 11" key="1">
    <citation type="submission" date="2025-08" db="UniProtKB">
        <authorList>
            <consortium name="RefSeq"/>
        </authorList>
    </citation>
    <scope>IDENTIFICATION</scope>
</reference>
<evidence type="ECO:0000256" key="7">
    <source>
        <dbReference type="SAM" id="MobiDB-lite"/>
    </source>
</evidence>
<evidence type="ECO:0000256" key="4">
    <source>
        <dbReference type="ARBA" id="ARBA00023239"/>
    </source>
</evidence>
<dbReference type="Proteomes" id="UP000515154">
    <property type="component" value="Linkage group LG7"/>
</dbReference>
<dbReference type="FunFam" id="3.40.50.1100:FF:000007">
    <property type="entry name" value="L-threonine dehydratase catabolic TdcB"/>
    <property type="match status" value="1"/>
</dbReference>
<dbReference type="InterPro" id="IPR001926">
    <property type="entry name" value="TrpB-like_PALP"/>
</dbReference>
<dbReference type="CDD" id="cd01562">
    <property type="entry name" value="Thr-dehyd"/>
    <property type="match status" value="1"/>
</dbReference>
<evidence type="ECO:0000313" key="10">
    <source>
        <dbReference type="RefSeq" id="XP_029639010.1"/>
    </source>
</evidence>
<dbReference type="GO" id="GO:0006567">
    <property type="term" value="P:L-threonine catabolic process"/>
    <property type="evidence" value="ECO:0007669"/>
    <property type="project" value="TreeGrafter"/>
</dbReference>
<evidence type="ECO:0000313" key="11">
    <source>
        <dbReference type="RefSeq" id="XP_036360696.1"/>
    </source>
</evidence>
<comment type="cofactor">
    <cofactor evidence="1">
        <name>pyridoxal 5'-phosphate</name>
        <dbReference type="ChEBI" id="CHEBI:597326"/>
    </cofactor>
</comment>
<evidence type="ECO:0000256" key="2">
    <source>
        <dbReference type="ARBA" id="ARBA00010869"/>
    </source>
</evidence>
<dbReference type="GO" id="GO:0009097">
    <property type="term" value="P:isoleucine biosynthetic process"/>
    <property type="evidence" value="ECO:0007669"/>
    <property type="project" value="TreeGrafter"/>
</dbReference>
<feature type="region of interest" description="Disordered" evidence="7">
    <location>
        <begin position="1"/>
        <end position="29"/>
    </location>
</feature>
<dbReference type="Pfam" id="PF00291">
    <property type="entry name" value="PALP"/>
    <property type="match status" value="1"/>
</dbReference>
<evidence type="ECO:0000259" key="8">
    <source>
        <dbReference type="Pfam" id="PF00291"/>
    </source>
</evidence>
<dbReference type="PANTHER" id="PTHR48078">
    <property type="entry name" value="THREONINE DEHYDRATASE, MITOCHONDRIAL-RELATED"/>
    <property type="match status" value="1"/>
</dbReference>
<dbReference type="PANTHER" id="PTHR48078:SF19">
    <property type="entry name" value="ACT DOMAIN-CONTAINING PROTEIN"/>
    <property type="match status" value="1"/>
</dbReference>
<evidence type="ECO:0000313" key="9">
    <source>
        <dbReference type="Proteomes" id="UP000515154"/>
    </source>
</evidence>
<dbReference type="GO" id="GO:0003941">
    <property type="term" value="F:L-serine ammonia-lyase activity"/>
    <property type="evidence" value="ECO:0007669"/>
    <property type="project" value="TreeGrafter"/>
</dbReference>
<name>A0A6P7SL66_9MOLL</name>
<feature type="compositionally biased region" description="Basic and acidic residues" evidence="7">
    <location>
        <begin position="1"/>
        <end position="12"/>
    </location>
</feature>
<dbReference type="KEGG" id="osn:115214097"/>
<dbReference type="AlphaFoldDB" id="A0A6P7SL66"/>
<keyword evidence="3" id="KW-0663">Pyridoxal phosphate</keyword>
<comment type="similarity">
    <text evidence="2">Belongs to the serine/threonine dehydratase family.</text>
</comment>
<accession>A0A6P7SL66</accession>
<sequence>MDEADNDHKNENFEIQPNDIYDEESLPTPLDRKNSLLDTYKEIEDKFCDPDNPVIITMESVIAAAFANRGGIIKTPCTKSQMSNNLGMHLYFKKEFLQITGSFKERGARYTLLMLSAEEKKNGVIAASAGNHALALSCHGNDLGIQVTVVMPVIAPIMKIQACQQYKANVIVKGENIAESRIFALKLAKENNYTYINGFDHPNILAGAGTMGLEIVEQVPDMDCCIIPIGGGGLIAGSAVAIKFLMPKCKIIGVESESCASYSAALANGKPIFTSPNSTLADGLAVPIVGFNAFATAKNIVDEVITVSENYIALSILRLVEQEKAVVEGAGVVGLAALLQGKQEELKGKTVVVALCGGNIDTPALGRVIERGLAADGRLIKFVVTVSDRPGGIADLTRLIASIGVSIKEIFHERAWLASNMFAVKVKIIAETKGPSHTKELKDLLALYYDEVFWGNNVH</sequence>
<evidence type="ECO:0000256" key="6">
    <source>
        <dbReference type="ARBA" id="ARBA00042605"/>
    </source>
</evidence>
<proteinExistence type="inferred from homology"/>
<dbReference type="Gene3D" id="3.40.50.1100">
    <property type="match status" value="2"/>
</dbReference>